<dbReference type="EMBL" id="BAABWH010000001">
    <property type="protein sequence ID" value="GAA6144630.1"/>
    <property type="molecule type" value="Genomic_DNA"/>
</dbReference>
<dbReference type="InterPro" id="IPR017946">
    <property type="entry name" value="PLC-like_Pdiesterase_TIM-brl"/>
</dbReference>
<dbReference type="PANTHER" id="PTHR46211">
    <property type="entry name" value="GLYCEROPHOSPHORYL DIESTER PHOSPHODIESTERASE"/>
    <property type="match status" value="1"/>
</dbReference>
<dbReference type="PROSITE" id="PS51704">
    <property type="entry name" value="GP_PDE"/>
    <property type="match status" value="1"/>
</dbReference>
<dbReference type="Proteomes" id="UP001481413">
    <property type="component" value="Unassembled WGS sequence"/>
</dbReference>
<accession>A0ABP9ZWX3</accession>
<keyword evidence="3" id="KW-1185">Reference proteome</keyword>
<dbReference type="Gene3D" id="3.20.20.190">
    <property type="entry name" value="Phosphatidylinositol (PI) phosphodiesterase"/>
    <property type="match status" value="1"/>
</dbReference>
<dbReference type="SUPFAM" id="SSF51695">
    <property type="entry name" value="PLC-like phosphodiesterases"/>
    <property type="match status" value="1"/>
</dbReference>
<dbReference type="PANTHER" id="PTHR46211:SF14">
    <property type="entry name" value="GLYCEROPHOSPHODIESTER PHOSPHODIESTERASE"/>
    <property type="match status" value="1"/>
</dbReference>
<proteinExistence type="predicted"/>
<name>A0ABP9ZWX3_9GAMM</name>
<sequence>MYIAHGASSGREPLNSLEAVQATLPRDDYDGIELDIVLTGDSVPILAHDPWLSNETCRRYDGQDFEPVFIKDVYFSELRALFECRFSSAENAFSGYHPLASLSEALTVVQHHPDKVLYLDLKIQPEMTLEAAEYGAELFLALTEQNISNSVFVEVPSADHVASVSAEMAELNIKTVVSYPAFYAGENWDVVGFLAAVRTLFISDDPVETATKSNADALMSPTVVMSYRAVRQLHDNNILFGTFLVHDEASMQVACDHGADIIITDKPPEAGCDSPL</sequence>
<feature type="domain" description="GP-PDE" evidence="1">
    <location>
        <begin position="1"/>
        <end position="274"/>
    </location>
</feature>
<organism evidence="2 3">
    <name type="scientific">Thalassolituus maritimus</name>
    <dbReference type="NCBI Taxonomy" id="484498"/>
    <lineage>
        <taxon>Bacteria</taxon>
        <taxon>Pseudomonadati</taxon>
        <taxon>Pseudomonadota</taxon>
        <taxon>Gammaproteobacteria</taxon>
        <taxon>Oceanospirillales</taxon>
        <taxon>Oceanospirillaceae</taxon>
        <taxon>Thalassolituus</taxon>
    </lineage>
</organism>
<dbReference type="Pfam" id="PF03009">
    <property type="entry name" value="GDPD"/>
    <property type="match status" value="1"/>
</dbReference>
<gene>
    <name evidence="2" type="ORF">NBRC116585_07470</name>
</gene>
<evidence type="ECO:0000313" key="2">
    <source>
        <dbReference type="EMBL" id="GAA6144630.1"/>
    </source>
</evidence>
<evidence type="ECO:0000259" key="1">
    <source>
        <dbReference type="PROSITE" id="PS51704"/>
    </source>
</evidence>
<comment type="caution">
    <text evidence="2">The sequence shown here is derived from an EMBL/GenBank/DDBJ whole genome shotgun (WGS) entry which is preliminary data.</text>
</comment>
<reference evidence="2 3" key="1">
    <citation type="submission" date="2024-04" db="EMBL/GenBank/DDBJ databases">
        <title>Draft genome sequence of Thalassolituus maritimus NBRC 116585.</title>
        <authorList>
            <person name="Miyakawa T."/>
            <person name="Kusuya Y."/>
            <person name="Miura T."/>
        </authorList>
    </citation>
    <scope>NUCLEOTIDE SEQUENCE [LARGE SCALE GENOMIC DNA]</scope>
    <source>
        <strain evidence="2 3">5NW40-0001</strain>
    </source>
</reference>
<dbReference type="InterPro" id="IPR030395">
    <property type="entry name" value="GP_PDE_dom"/>
</dbReference>
<protein>
    <recommendedName>
        <fullName evidence="1">GP-PDE domain-containing protein</fullName>
    </recommendedName>
</protein>
<evidence type="ECO:0000313" key="3">
    <source>
        <dbReference type="Proteomes" id="UP001481413"/>
    </source>
</evidence>